<name>S9ZDE2_9RHOO</name>
<organism evidence="1 2">
    <name type="scientific">Thauera terpenica 58Eu</name>
    <dbReference type="NCBI Taxonomy" id="1348657"/>
    <lineage>
        <taxon>Bacteria</taxon>
        <taxon>Pseudomonadati</taxon>
        <taxon>Pseudomonadota</taxon>
        <taxon>Betaproteobacteria</taxon>
        <taxon>Rhodocyclales</taxon>
        <taxon>Zoogloeaceae</taxon>
        <taxon>Thauera</taxon>
    </lineage>
</organism>
<dbReference type="Proteomes" id="UP000015455">
    <property type="component" value="Unassembled WGS sequence"/>
</dbReference>
<evidence type="ECO:0000313" key="1">
    <source>
        <dbReference type="EMBL" id="EPZ15300.1"/>
    </source>
</evidence>
<dbReference type="AlphaFoldDB" id="S9ZDE2"/>
<protein>
    <submittedName>
        <fullName evidence="1">Uncharacterized protein</fullName>
    </submittedName>
</protein>
<sequence length="29" mass="3190">MELAVMVQEGLSGFSILIAFVVDKKYTEA</sequence>
<comment type="caution">
    <text evidence="1">The sequence shown here is derived from an EMBL/GenBank/DDBJ whole genome shotgun (WGS) entry which is preliminary data.</text>
</comment>
<accession>S9ZDE2</accession>
<gene>
    <name evidence="1" type="ORF">M622_04000</name>
</gene>
<keyword evidence="2" id="KW-1185">Reference proteome</keyword>
<proteinExistence type="predicted"/>
<evidence type="ECO:0000313" key="2">
    <source>
        <dbReference type="Proteomes" id="UP000015455"/>
    </source>
</evidence>
<dbReference type="EMBL" id="ATJV01000059">
    <property type="protein sequence ID" value="EPZ15300.1"/>
    <property type="molecule type" value="Genomic_DNA"/>
</dbReference>
<reference evidence="1 2" key="1">
    <citation type="submission" date="2013-06" db="EMBL/GenBank/DDBJ databases">
        <title>Draft genome sequence of Thauera terpenica.</title>
        <authorList>
            <person name="Liu B."/>
            <person name="Frostegard A.H."/>
            <person name="Shapleigh J.P."/>
        </authorList>
    </citation>
    <scope>NUCLEOTIDE SEQUENCE [LARGE SCALE GENOMIC DNA]</scope>
    <source>
        <strain evidence="1 2">58Eu</strain>
    </source>
</reference>
<dbReference type="STRING" id="1348657.M622_04000"/>